<protein>
    <submittedName>
        <fullName evidence="4">Far upstream element-binding protein 3</fullName>
    </submittedName>
</protein>
<keyword evidence="2" id="KW-0694">RNA-binding</keyword>
<organism evidence="4 5">
    <name type="scientific">Geodia barretti</name>
    <name type="common">Barrett's horny sponge</name>
    <dbReference type="NCBI Taxonomy" id="519541"/>
    <lineage>
        <taxon>Eukaryota</taxon>
        <taxon>Metazoa</taxon>
        <taxon>Porifera</taxon>
        <taxon>Demospongiae</taxon>
        <taxon>Heteroscleromorpha</taxon>
        <taxon>Tetractinellida</taxon>
        <taxon>Astrophorina</taxon>
        <taxon>Geodiidae</taxon>
        <taxon>Geodia</taxon>
    </lineage>
</organism>
<dbReference type="InterPro" id="IPR004087">
    <property type="entry name" value="KH_dom"/>
</dbReference>
<dbReference type="CDD" id="cd22397">
    <property type="entry name" value="KH-I_FUBP_rpt2"/>
    <property type="match status" value="1"/>
</dbReference>
<dbReference type="SMART" id="SM00322">
    <property type="entry name" value="KH"/>
    <property type="match status" value="3"/>
</dbReference>
<keyword evidence="5" id="KW-1185">Reference proteome</keyword>
<dbReference type="EMBL" id="CASHTH010004314">
    <property type="protein sequence ID" value="CAI8055940.1"/>
    <property type="molecule type" value="Genomic_DNA"/>
</dbReference>
<dbReference type="Proteomes" id="UP001174909">
    <property type="component" value="Unassembled WGS sequence"/>
</dbReference>
<dbReference type="Pfam" id="PF00013">
    <property type="entry name" value="KH_1"/>
    <property type="match status" value="3"/>
</dbReference>
<evidence type="ECO:0000259" key="3">
    <source>
        <dbReference type="SMART" id="SM00322"/>
    </source>
</evidence>
<feature type="domain" description="K Homology" evidence="3">
    <location>
        <begin position="213"/>
        <end position="284"/>
    </location>
</feature>
<evidence type="ECO:0000256" key="1">
    <source>
        <dbReference type="ARBA" id="ARBA00022737"/>
    </source>
</evidence>
<evidence type="ECO:0000256" key="2">
    <source>
        <dbReference type="PROSITE-ProRule" id="PRU00117"/>
    </source>
</evidence>
<gene>
    <name evidence="4" type="ORF">GBAR_LOCUS30486</name>
</gene>
<dbReference type="Gene3D" id="3.30.1370.10">
    <property type="entry name" value="K Homology domain, type 1"/>
    <property type="match status" value="3"/>
</dbReference>
<dbReference type="AlphaFoldDB" id="A0AA35TWS8"/>
<sequence>MSGGMSGGGMSMSGMAGMAGMMGGEEVAELMIPANKVGLIIGKGGEMIKALQEKAGCKMQMIQDGPYSNAPEKPLRMSGAPENCKKARELVLQLMEQKELEFGSQARGLLGSETTMAGSAGVPHTIEIQVLKQMVGYVIGRGGEHINNIQSNCGVRLQFQNDVPGTDYRIATISGTPEGCQRARKWVDDLVAEQRQNQGFRPRLELPNPTGPGVQTIQFGVPSNKCGLIIGKGGDTIRQIQVQSGAHVELHRGTQPNPDEKLFNVRGNAQQIQLAQQLIRQKYENVPGSGAPQYGPGSPYQGAQVFGAPQGAMYGGPGGAPAGAPWGGQYPYQQAAVAAAAQGQQQTDPNHQAAWASYYQQLYAAQAAQAQAAQAQQGAQR</sequence>
<keyword evidence="1" id="KW-0677">Repeat</keyword>
<feature type="domain" description="K Homology" evidence="3">
    <location>
        <begin position="24"/>
        <end position="96"/>
    </location>
</feature>
<feature type="domain" description="K Homology" evidence="3">
    <location>
        <begin position="122"/>
        <end position="192"/>
    </location>
</feature>
<dbReference type="GO" id="GO:0003723">
    <property type="term" value="F:RNA binding"/>
    <property type="evidence" value="ECO:0007669"/>
    <property type="project" value="UniProtKB-UniRule"/>
</dbReference>
<dbReference type="SUPFAM" id="SSF54791">
    <property type="entry name" value="Eukaryotic type KH-domain (KH-domain type I)"/>
    <property type="match status" value="3"/>
</dbReference>
<evidence type="ECO:0000313" key="5">
    <source>
        <dbReference type="Proteomes" id="UP001174909"/>
    </source>
</evidence>
<proteinExistence type="predicted"/>
<evidence type="ECO:0000313" key="4">
    <source>
        <dbReference type="EMBL" id="CAI8055940.1"/>
    </source>
</evidence>
<comment type="caution">
    <text evidence="4">The sequence shown here is derived from an EMBL/GenBank/DDBJ whole genome shotgun (WGS) entry which is preliminary data.</text>
</comment>
<dbReference type="InterPro" id="IPR004088">
    <property type="entry name" value="KH_dom_type_1"/>
</dbReference>
<accession>A0AA35TWS8</accession>
<dbReference type="PROSITE" id="PS50084">
    <property type="entry name" value="KH_TYPE_1"/>
    <property type="match status" value="3"/>
</dbReference>
<name>A0AA35TWS8_GEOBA</name>
<dbReference type="PANTHER" id="PTHR10288">
    <property type="entry name" value="KH DOMAIN CONTAINING RNA BINDING PROTEIN"/>
    <property type="match status" value="1"/>
</dbReference>
<dbReference type="InterPro" id="IPR036612">
    <property type="entry name" value="KH_dom_type_1_sf"/>
</dbReference>
<reference evidence="4" key="1">
    <citation type="submission" date="2023-03" db="EMBL/GenBank/DDBJ databases">
        <authorList>
            <person name="Steffen K."/>
            <person name="Cardenas P."/>
        </authorList>
    </citation>
    <scope>NUCLEOTIDE SEQUENCE</scope>
</reference>